<keyword evidence="2" id="KW-1185">Reference proteome</keyword>
<sequence>MNYFRTNLSRFKLITFDVTDTLLEYAVRPERHYAHVINSVLEPHLKVAIDEKIIGKSFVRCFRSMKSQYPNFGYTRKFSNETNREENWHWWWRTLVERVILEAASQSNCNKIPQPLLGKIANQLIDDYTFDTKQVCWKKCAGVDLFLRALQETRTVDPSTQYQGKIVGVISNFDSRLSTILLNNGISSTMRDNCETRMVDFIITSYEAGVEKPDPKIFEIALKRANLQSHTSPVQPHEALHIGNLYNEDFLGARGAGWHALLVNVPKANEEAWKIPRRHIFSGISDLQVRLENDPIFEW</sequence>
<accession>A0AAG5DW25</accession>
<organism evidence="1 2">
    <name type="scientific">Anopheles atroparvus</name>
    <name type="common">European mosquito</name>
    <dbReference type="NCBI Taxonomy" id="41427"/>
    <lineage>
        <taxon>Eukaryota</taxon>
        <taxon>Metazoa</taxon>
        <taxon>Ecdysozoa</taxon>
        <taxon>Arthropoda</taxon>
        <taxon>Hexapoda</taxon>
        <taxon>Insecta</taxon>
        <taxon>Pterygota</taxon>
        <taxon>Neoptera</taxon>
        <taxon>Endopterygota</taxon>
        <taxon>Diptera</taxon>
        <taxon>Nematocera</taxon>
        <taxon>Culicoidea</taxon>
        <taxon>Culicidae</taxon>
        <taxon>Anophelinae</taxon>
        <taxon>Anopheles</taxon>
    </lineage>
</organism>
<dbReference type="InterPro" id="IPR044924">
    <property type="entry name" value="HAD-SF_hydro_IA_REG-2-like_cap"/>
</dbReference>
<dbReference type="Pfam" id="PF00702">
    <property type="entry name" value="Hydrolase"/>
    <property type="match status" value="1"/>
</dbReference>
<dbReference type="SFLD" id="SFLDG01129">
    <property type="entry name" value="C1.5:_HAD__Beta-PGM__Phosphata"/>
    <property type="match status" value="1"/>
</dbReference>
<dbReference type="Gene3D" id="3.40.50.1000">
    <property type="entry name" value="HAD superfamily/HAD-like"/>
    <property type="match status" value="1"/>
</dbReference>
<dbReference type="SFLD" id="SFLDS00003">
    <property type="entry name" value="Haloacid_Dehalogenase"/>
    <property type="match status" value="1"/>
</dbReference>
<dbReference type="InterPro" id="IPR036412">
    <property type="entry name" value="HAD-like_sf"/>
</dbReference>
<dbReference type="SUPFAM" id="SSF56784">
    <property type="entry name" value="HAD-like"/>
    <property type="match status" value="1"/>
</dbReference>
<dbReference type="AlphaFoldDB" id="A0AAG5DW25"/>
<dbReference type="Proteomes" id="UP000075880">
    <property type="component" value="Unassembled WGS sequence"/>
</dbReference>
<dbReference type="GO" id="GO:0005634">
    <property type="term" value="C:nucleus"/>
    <property type="evidence" value="ECO:0007669"/>
    <property type="project" value="TreeGrafter"/>
</dbReference>
<protein>
    <recommendedName>
        <fullName evidence="3">Haloacid dehalogenase-like hydrolase domain-containing protein 3</fullName>
    </recommendedName>
</protein>
<dbReference type="InterPro" id="IPR023214">
    <property type="entry name" value="HAD_sf"/>
</dbReference>
<name>A0AAG5DW25_ANOAO</name>
<dbReference type="PANTHER" id="PTHR46191">
    <property type="match status" value="1"/>
</dbReference>
<reference evidence="1" key="1">
    <citation type="submission" date="2024-04" db="UniProtKB">
        <authorList>
            <consortium name="EnsemblMetazoa"/>
        </authorList>
    </citation>
    <scope>IDENTIFICATION</scope>
    <source>
        <strain evidence="1">EBRO</strain>
    </source>
</reference>
<evidence type="ECO:0000313" key="2">
    <source>
        <dbReference type="Proteomes" id="UP000075880"/>
    </source>
</evidence>
<dbReference type="CDD" id="cd16415">
    <property type="entry name" value="HAD_dREG-2_like"/>
    <property type="match status" value="1"/>
</dbReference>
<dbReference type="InterPro" id="IPR051828">
    <property type="entry name" value="HAD-like_hydrolase_domain"/>
</dbReference>
<proteinExistence type="predicted"/>
<dbReference type="EnsemblMetazoa" id="ENSAATROPT017377">
    <property type="protein sequence ID" value="ENSAATROPP015341"/>
    <property type="gene ID" value="ENSAATROPG014212"/>
</dbReference>
<dbReference type="PANTHER" id="PTHR46191:SF2">
    <property type="entry name" value="HALOACID DEHALOGENASE-LIKE HYDROLASE DOMAIN-CONTAINING PROTEIN 3"/>
    <property type="match status" value="1"/>
</dbReference>
<dbReference type="Gene3D" id="1.10.150.720">
    <property type="entry name" value="Haloacid dehalogenase-like hydrolase"/>
    <property type="match status" value="1"/>
</dbReference>
<evidence type="ECO:0008006" key="3">
    <source>
        <dbReference type="Google" id="ProtNLM"/>
    </source>
</evidence>
<evidence type="ECO:0000313" key="1">
    <source>
        <dbReference type="EnsemblMetazoa" id="ENSAATROPP015341"/>
    </source>
</evidence>